<dbReference type="InParanoid" id="A0A0C2TRR0"/>
<evidence type="ECO:0000313" key="2">
    <source>
        <dbReference type="EMBL" id="KIL69954.1"/>
    </source>
</evidence>
<dbReference type="STRING" id="946122.A0A0C2TRR0"/>
<proteinExistence type="predicted"/>
<dbReference type="EMBL" id="KN818225">
    <property type="protein sequence ID" value="KIL69954.1"/>
    <property type="molecule type" value="Genomic_DNA"/>
</dbReference>
<keyword evidence="1" id="KW-0175">Coiled coil</keyword>
<organism evidence="2 3">
    <name type="scientific">Amanita muscaria (strain Koide BX008)</name>
    <dbReference type="NCBI Taxonomy" id="946122"/>
    <lineage>
        <taxon>Eukaryota</taxon>
        <taxon>Fungi</taxon>
        <taxon>Dikarya</taxon>
        <taxon>Basidiomycota</taxon>
        <taxon>Agaricomycotina</taxon>
        <taxon>Agaricomycetes</taxon>
        <taxon>Agaricomycetidae</taxon>
        <taxon>Agaricales</taxon>
        <taxon>Pluteineae</taxon>
        <taxon>Amanitaceae</taxon>
        <taxon>Amanita</taxon>
    </lineage>
</organism>
<dbReference type="Gene3D" id="3.90.1150.80">
    <property type="match status" value="1"/>
</dbReference>
<feature type="non-terminal residue" evidence="2">
    <location>
        <position position="1"/>
    </location>
</feature>
<accession>A0A0C2TRR0</accession>
<dbReference type="CDD" id="cd23787">
    <property type="entry name" value="RWD_CSM1"/>
    <property type="match status" value="1"/>
</dbReference>
<dbReference type="HOGENOM" id="CLU_923061_0_0_1"/>
<evidence type="ECO:0000313" key="3">
    <source>
        <dbReference type="Proteomes" id="UP000054549"/>
    </source>
</evidence>
<evidence type="ECO:0000256" key="1">
    <source>
        <dbReference type="SAM" id="Coils"/>
    </source>
</evidence>
<name>A0A0C2TRR0_AMAMK</name>
<dbReference type="OrthoDB" id="3216420at2759"/>
<gene>
    <name evidence="2" type="ORF">M378DRAFT_68638</name>
</gene>
<dbReference type="InterPro" id="IPR038608">
    <property type="entry name" value="Csm1/Pcs1_C_sf"/>
</dbReference>
<sequence>QEHAQTLVAKLEETLRKETESEKLLKAKVEQYKAELKAKDAVVETLTSQLAQKETLALRGKQSILHMITREAADEEQRTLETNIMQLKELLAQQEGELKSKDKQMTGLHQLGTNISGLSKMELRMELKAEIERSKTLADKSLRTPQATIRNRPGGAFEDPKNAQVIRFYEDLTNVLVTSMKHGSGPEEEWILKCVYTFSDDGLADETQKSVTFTLRMPSPSESESKNQSIYYVPEELDKEPPDFVEKLEFLNQPFTFSRKQLSIFSRTLYDRLKEACGVDDQQEDDEVQILE</sequence>
<keyword evidence="3" id="KW-1185">Reference proteome</keyword>
<dbReference type="AlphaFoldDB" id="A0A0C2TRR0"/>
<evidence type="ECO:0008006" key="4">
    <source>
        <dbReference type="Google" id="ProtNLM"/>
    </source>
</evidence>
<dbReference type="Proteomes" id="UP000054549">
    <property type="component" value="Unassembled WGS sequence"/>
</dbReference>
<feature type="coiled-coil region" evidence="1">
    <location>
        <begin position="8"/>
        <end position="104"/>
    </location>
</feature>
<reference evidence="2 3" key="1">
    <citation type="submission" date="2014-04" db="EMBL/GenBank/DDBJ databases">
        <title>Evolutionary Origins and Diversification of the Mycorrhizal Mutualists.</title>
        <authorList>
            <consortium name="DOE Joint Genome Institute"/>
            <consortium name="Mycorrhizal Genomics Consortium"/>
            <person name="Kohler A."/>
            <person name="Kuo A."/>
            <person name="Nagy L.G."/>
            <person name="Floudas D."/>
            <person name="Copeland A."/>
            <person name="Barry K.W."/>
            <person name="Cichocki N."/>
            <person name="Veneault-Fourrey C."/>
            <person name="LaButti K."/>
            <person name="Lindquist E.A."/>
            <person name="Lipzen A."/>
            <person name="Lundell T."/>
            <person name="Morin E."/>
            <person name="Murat C."/>
            <person name="Riley R."/>
            <person name="Ohm R."/>
            <person name="Sun H."/>
            <person name="Tunlid A."/>
            <person name="Henrissat B."/>
            <person name="Grigoriev I.V."/>
            <person name="Hibbett D.S."/>
            <person name="Martin F."/>
        </authorList>
    </citation>
    <scope>NUCLEOTIDE SEQUENCE [LARGE SCALE GENOMIC DNA]</scope>
    <source>
        <strain evidence="2 3">Koide BX008</strain>
    </source>
</reference>
<protein>
    <recommendedName>
        <fullName evidence="4">Monopolin complex subunit Csm1/Pcs1 C-terminal domain-containing protein</fullName>
    </recommendedName>
</protein>